<dbReference type="OrthoDB" id="2752544at2759"/>
<accession>A0A5C2RPJ8</accession>
<gene>
    <name evidence="1" type="ORF">L227DRAFT_514783</name>
</gene>
<organism evidence="1 2">
    <name type="scientific">Lentinus tigrinus ALCF2SS1-6</name>
    <dbReference type="NCBI Taxonomy" id="1328759"/>
    <lineage>
        <taxon>Eukaryota</taxon>
        <taxon>Fungi</taxon>
        <taxon>Dikarya</taxon>
        <taxon>Basidiomycota</taxon>
        <taxon>Agaricomycotina</taxon>
        <taxon>Agaricomycetes</taxon>
        <taxon>Polyporales</taxon>
        <taxon>Polyporaceae</taxon>
        <taxon>Lentinus</taxon>
    </lineage>
</organism>
<keyword evidence="2" id="KW-1185">Reference proteome</keyword>
<reference evidence="1" key="1">
    <citation type="journal article" date="2018" name="Genome Biol. Evol.">
        <title>Genomics and development of Lentinus tigrinus, a white-rot wood-decaying mushroom with dimorphic fruiting bodies.</title>
        <authorList>
            <person name="Wu B."/>
            <person name="Xu Z."/>
            <person name="Knudson A."/>
            <person name="Carlson A."/>
            <person name="Chen N."/>
            <person name="Kovaka S."/>
            <person name="LaButti K."/>
            <person name="Lipzen A."/>
            <person name="Pennachio C."/>
            <person name="Riley R."/>
            <person name="Schakwitz W."/>
            <person name="Umezawa K."/>
            <person name="Ohm R.A."/>
            <person name="Grigoriev I.V."/>
            <person name="Nagy L.G."/>
            <person name="Gibbons J."/>
            <person name="Hibbett D."/>
        </authorList>
    </citation>
    <scope>NUCLEOTIDE SEQUENCE [LARGE SCALE GENOMIC DNA]</scope>
    <source>
        <strain evidence="1">ALCF2SS1-6</strain>
    </source>
</reference>
<dbReference type="AlphaFoldDB" id="A0A5C2RPJ8"/>
<evidence type="ECO:0000313" key="2">
    <source>
        <dbReference type="Proteomes" id="UP000313359"/>
    </source>
</evidence>
<dbReference type="EMBL" id="ML122361">
    <property type="protein sequence ID" value="RPD52445.1"/>
    <property type="molecule type" value="Genomic_DNA"/>
</dbReference>
<proteinExistence type="predicted"/>
<dbReference type="Proteomes" id="UP000313359">
    <property type="component" value="Unassembled WGS sequence"/>
</dbReference>
<feature type="non-terminal residue" evidence="1">
    <location>
        <position position="399"/>
    </location>
</feature>
<evidence type="ECO:0000313" key="1">
    <source>
        <dbReference type="EMBL" id="RPD52445.1"/>
    </source>
</evidence>
<protein>
    <submittedName>
        <fullName evidence="1">Uncharacterized protein</fullName>
    </submittedName>
</protein>
<sequence>MTKMVNSLTTASEIGGPMAAMYLLKHPDHYTEHKFRPCYWQGFVLEVMRAWNDSKNISEEGRSTVVVALDEKSKSGQKRIVPLSPVLDYMWRPAEYEDICVYDWIRLNHKKSMSQSRRKQANPQLLVASPEDNSDFENDYTVDETVPHLHTGYETISCKTSEMIQRNPRYHTFMANHPQAYTHEVQLMDEIEGFVPNFIGGPLLRKDAGSHEEYCMTMLTLFKPWRSGKDLRPNEDTMWNEVFDTYGFTERQKQIMKFFHIKYECNDAHDNYSAMRKQAGKGKDTPLYMGDQELDEIEMEGYIFDGEVAPDDRENELINATDWNSMSQGEILRQSRMQSAENVMKASGWLDPMLSPPEPPTKPQHNRQKVTVEAECTPAQWKAKLDAMRQDILDARDLE</sequence>
<name>A0A5C2RPJ8_9APHY</name>
<dbReference type="STRING" id="1328759.A0A5C2RPJ8"/>